<dbReference type="RefSeq" id="WP_204733783.1">
    <property type="nucleotide sequence ID" value="NZ_JAVDWE010000006.1"/>
</dbReference>
<evidence type="ECO:0000256" key="3">
    <source>
        <dbReference type="ARBA" id="ARBA00023125"/>
    </source>
</evidence>
<dbReference type="PANTHER" id="PTHR30055:SF235">
    <property type="entry name" value="TRANSCRIPTIONAL REGULATORY PROTEIN"/>
    <property type="match status" value="1"/>
</dbReference>
<dbReference type="Proteomes" id="UP001265550">
    <property type="component" value="Unassembled WGS sequence"/>
</dbReference>
<keyword evidence="9" id="KW-1185">Reference proteome</keyword>
<keyword evidence="2" id="KW-0805">Transcription regulation</keyword>
<reference evidence="8 9" key="1">
    <citation type="submission" date="2023-07" db="EMBL/GenBank/DDBJ databases">
        <title>Sorghum-associated microbial communities from plants grown in Nebraska, USA.</title>
        <authorList>
            <person name="Schachtman D."/>
        </authorList>
    </citation>
    <scope>NUCLEOTIDE SEQUENCE [LARGE SCALE GENOMIC DNA]</scope>
    <source>
        <strain evidence="8 9">BE240</strain>
    </source>
</reference>
<feature type="domain" description="HTH tetR-type" evidence="7">
    <location>
        <begin position="21"/>
        <end position="81"/>
    </location>
</feature>
<keyword evidence="4" id="KW-0804">Transcription</keyword>
<feature type="compositionally biased region" description="Polar residues" evidence="6">
    <location>
        <begin position="1"/>
        <end position="10"/>
    </location>
</feature>
<dbReference type="Pfam" id="PF00440">
    <property type="entry name" value="TetR_N"/>
    <property type="match status" value="1"/>
</dbReference>
<dbReference type="InterPro" id="IPR023772">
    <property type="entry name" value="DNA-bd_HTH_TetR-type_CS"/>
</dbReference>
<keyword evidence="3 5" id="KW-0238">DNA-binding</keyword>
<evidence type="ECO:0000256" key="4">
    <source>
        <dbReference type="ARBA" id="ARBA00023163"/>
    </source>
</evidence>
<comment type="caution">
    <text evidence="8">The sequence shown here is derived from an EMBL/GenBank/DDBJ whole genome shotgun (WGS) entry which is preliminary data.</text>
</comment>
<dbReference type="PROSITE" id="PS50977">
    <property type="entry name" value="HTH_TETR_2"/>
    <property type="match status" value="1"/>
</dbReference>
<evidence type="ECO:0000256" key="6">
    <source>
        <dbReference type="SAM" id="MobiDB-lite"/>
    </source>
</evidence>
<gene>
    <name evidence="8" type="ORF">J2X09_002493</name>
</gene>
<dbReference type="InterPro" id="IPR050109">
    <property type="entry name" value="HTH-type_TetR-like_transc_reg"/>
</dbReference>
<dbReference type="InterPro" id="IPR041586">
    <property type="entry name" value="PsrA_TetR_C"/>
</dbReference>
<feature type="DNA-binding region" description="H-T-H motif" evidence="5">
    <location>
        <begin position="44"/>
        <end position="63"/>
    </location>
</feature>
<evidence type="ECO:0000313" key="8">
    <source>
        <dbReference type="EMBL" id="MDR7094750.1"/>
    </source>
</evidence>
<dbReference type="EMBL" id="JAVDWE010000006">
    <property type="protein sequence ID" value="MDR7094750.1"/>
    <property type="molecule type" value="Genomic_DNA"/>
</dbReference>
<dbReference type="InterPro" id="IPR036271">
    <property type="entry name" value="Tet_transcr_reg_TetR-rel_C_sf"/>
</dbReference>
<evidence type="ECO:0000259" key="7">
    <source>
        <dbReference type="PROSITE" id="PS50977"/>
    </source>
</evidence>
<dbReference type="PRINTS" id="PR00455">
    <property type="entry name" value="HTHTETR"/>
</dbReference>
<accession>A0ABU1VBC9</accession>
<sequence>MTTRTPTRPQTAEPAASKAADSTRSKIVTAALRAFATRGFEAVSLKEITTASGANVAAIHYHFGSKEALIREVLQSVSDPVNRMRRELLDAAPPAPRRTLEHVVEALVAPPIRLSFDAMGDGRLVPRLILQTRALPSEFTTATIFQQYDDTAVLFVQAMMDTEPGLGKEEAFWRYAFAIGAMHYIVTDSDAANHRLNRISGGLCDTDNPDTIIQQLTAFVVAGMRARAPAKPGTVPFET</sequence>
<organism evidence="8 9">
    <name type="scientific">Hydrogenophaga laconesensis</name>
    <dbReference type="NCBI Taxonomy" id="1805971"/>
    <lineage>
        <taxon>Bacteria</taxon>
        <taxon>Pseudomonadati</taxon>
        <taxon>Pseudomonadota</taxon>
        <taxon>Betaproteobacteria</taxon>
        <taxon>Burkholderiales</taxon>
        <taxon>Comamonadaceae</taxon>
        <taxon>Hydrogenophaga</taxon>
    </lineage>
</organism>
<dbReference type="SUPFAM" id="SSF46689">
    <property type="entry name" value="Homeodomain-like"/>
    <property type="match status" value="1"/>
</dbReference>
<dbReference type="Pfam" id="PF17939">
    <property type="entry name" value="TetR_C_30"/>
    <property type="match status" value="1"/>
</dbReference>
<dbReference type="PANTHER" id="PTHR30055">
    <property type="entry name" value="HTH-TYPE TRANSCRIPTIONAL REGULATOR RUTR"/>
    <property type="match status" value="1"/>
</dbReference>
<dbReference type="InterPro" id="IPR009057">
    <property type="entry name" value="Homeodomain-like_sf"/>
</dbReference>
<feature type="region of interest" description="Disordered" evidence="6">
    <location>
        <begin position="1"/>
        <end position="20"/>
    </location>
</feature>
<dbReference type="Gene3D" id="1.10.357.10">
    <property type="entry name" value="Tetracycline Repressor, domain 2"/>
    <property type="match status" value="1"/>
</dbReference>
<dbReference type="SUPFAM" id="SSF48498">
    <property type="entry name" value="Tetracyclin repressor-like, C-terminal domain"/>
    <property type="match status" value="1"/>
</dbReference>
<evidence type="ECO:0000256" key="1">
    <source>
        <dbReference type="ARBA" id="ARBA00022491"/>
    </source>
</evidence>
<proteinExistence type="predicted"/>
<protein>
    <submittedName>
        <fullName evidence="8">AcrR family transcriptional regulator</fullName>
    </submittedName>
</protein>
<name>A0ABU1VBC9_9BURK</name>
<evidence type="ECO:0000256" key="2">
    <source>
        <dbReference type="ARBA" id="ARBA00023015"/>
    </source>
</evidence>
<evidence type="ECO:0000313" key="9">
    <source>
        <dbReference type="Proteomes" id="UP001265550"/>
    </source>
</evidence>
<dbReference type="InterPro" id="IPR001647">
    <property type="entry name" value="HTH_TetR"/>
</dbReference>
<evidence type="ECO:0000256" key="5">
    <source>
        <dbReference type="PROSITE-ProRule" id="PRU00335"/>
    </source>
</evidence>
<keyword evidence="1" id="KW-0678">Repressor</keyword>
<dbReference type="PROSITE" id="PS01081">
    <property type="entry name" value="HTH_TETR_1"/>
    <property type="match status" value="1"/>
</dbReference>